<organism evidence="2 3">
    <name type="scientific">Mycobacterium stomatepiae</name>
    <dbReference type="NCBI Taxonomy" id="470076"/>
    <lineage>
        <taxon>Bacteria</taxon>
        <taxon>Bacillati</taxon>
        <taxon>Actinomycetota</taxon>
        <taxon>Actinomycetes</taxon>
        <taxon>Mycobacteriales</taxon>
        <taxon>Mycobacteriaceae</taxon>
        <taxon>Mycobacterium</taxon>
        <taxon>Mycobacterium simiae complex</taxon>
    </lineage>
</organism>
<name>A0A7I7QI66_9MYCO</name>
<protein>
    <submittedName>
        <fullName evidence="2">Phytase</fullName>
    </submittedName>
</protein>
<dbReference type="SUPFAM" id="SSF75011">
    <property type="entry name" value="3-carboxy-cis,cis-mucoante lactonizing enzyme"/>
    <property type="match status" value="1"/>
</dbReference>
<dbReference type="KEGG" id="msto:MSTO_58210"/>
<dbReference type="InterPro" id="IPR027372">
    <property type="entry name" value="Phytase-like_dom"/>
</dbReference>
<reference evidence="2 3" key="1">
    <citation type="journal article" date="2019" name="Emerg. Microbes Infect.">
        <title>Comprehensive subspecies identification of 175 nontuberculous mycobacteria species based on 7547 genomic profiles.</title>
        <authorList>
            <person name="Matsumoto Y."/>
            <person name="Kinjo T."/>
            <person name="Motooka D."/>
            <person name="Nabeya D."/>
            <person name="Jung N."/>
            <person name="Uechi K."/>
            <person name="Horii T."/>
            <person name="Iida T."/>
            <person name="Fujita J."/>
            <person name="Nakamura S."/>
        </authorList>
    </citation>
    <scope>NUCLEOTIDE SEQUENCE [LARGE SCALE GENOMIC DNA]</scope>
    <source>
        <strain evidence="2 3">JCM 17783</strain>
    </source>
</reference>
<evidence type="ECO:0000313" key="2">
    <source>
        <dbReference type="EMBL" id="BBY25616.1"/>
    </source>
</evidence>
<dbReference type="PANTHER" id="PTHR37957:SF1">
    <property type="entry name" value="PHYTASE-LIKE DOMAIN-CONTAINING PROTEIN"/>
    <property type="match status" value="1"/>
</dbReference>
<evidence type="ECO:0000259" key="1">
    <source>
        <dbReference type="Pfam" id="PF13449"/>
    </source>
</evidence>
<keyword evidence="3" id="KW-1185">Reference proteome</keyword>
<gene>
    <name evidence="2" type="ORF">MSTO_58210</name>
</gene>
<sequence>MLAYLGQVQVPFGATFADTVIGSLSAISYDPGRQLYYVISDDRSERNPARFYTVQLSLSDKGIDGVTFTGTHPLLEQSGQPFPPLALSATPPVVAPDPEGIAFDRGRQRLYWSSEGERLTEGPVRLDPWVRTAGLDGAYFGQFALPSNLAVSAQQTGPRRNRALEGVTLTPDGRSVFASMEDPGYNDGSETGDGHQVLTRFTKFDIASGMPVAQYAYPMEPPTPPAEENGVSDLVALTDTTFLVIERTDSMPQTVRVYRAEIASATDILDMPSMTDVALTPMVKSLAVDMTTTPGLSLLGNVEGVTLGPKFVDGRQSVVFVSDNNFSPRGITQFLLFAM</sequence>
<feature type="domain" description="Phytase-like" evidence="1">
    <location>
        <begin position="21"/>
        <end position="326"/>
    </location>
</feature>
<dbReference type="AlphaFoldDB" id="A0A7I7QI66"/>
<dbReference type="PANTHER" id="PTHR37957">
    <property type="entry name" value="BLR7070 PROTEIN"/>
    <property type="match status" value="1"/>
</dbReference>
<accession>A0A7I7QI66</accession>
<evidence type="ECO:0000313" key="3">
    <source>
        <dbReference type="Proteomes" id="UP000467130"/>
    </source>
</evidence>
<proteinExistence type="predicted"/>
<dbReference type="EMBL" id="AP022587">
    <property type="protein sequence ID" value="BBY25616.1"/>
    <property type="molecule type" value="Genomic_DNA"/>
</dbReference>
<dbReference type="Pfam" id="PF13449">
    <property type="entry name" value="Phytase-like"/>
    <property type="match status" value="1"/>
</dbReference>
<dbReference type="RefSeq" id="WP_232073064.1">
    <property type="nucleotide sequence ID" value="NZ_AP022587.1"/>
</dbReference>
<dbReference type="Proteomes" id="UP000467130">
    <property type="component" value="Chromosome"/>
</dbReference>